<name>A0A1I3Y2J6_9HYPH</name>
<dbReference type="OrthoDB" id="7998246at2"/>
<evidence type="ECO:0000313" key="1">
    <source>
        <dbReference type="EMBL" id="SFK25982.1"/>
    </source>
</evidence>
<dbReference type="RefSeq" id="WP_091940720.1">
    <property type="nucleotide sequence ID" value="NZ_FOSV01000001.1"/>
</dbReference>
<dbReference type="EMBL" id="FOSV01000001">
    <property type="protein sequence ID" value="SFK25982.1"/>
    <property type="molecule type" value="Genomic_DNA"/>
</dbReference>
<gene>
    <name evidence="1" type="ORF">SAMN04488125_1018</name>
</gene>
<sequence>MRFAIKYRRIDPEVVHPSQTLAIDIEGRRAAGQLVESLAGVFEENGCDLPPMTRWFRSRTGLHLIWAQPQ</sequence>
<dbReference type="AlphaFoldDB" id="A0A1I3Y2J6"/>
<proteinExistence type="predicted"/>
<reference evidence="2" key="1">
    <citation type="submission" date="2016-10" db="EMBL/GenBank/DDBJ databases">
        <authorList>
            <person name="Varghese N."/>
            <person name="Submissions S."/>
        </authorList>
    </citation>
    <scope>NUCLEOTIDE SEQUENCE [LARGE SCALE GENOMIC DNA]</scope>
    <source>
        <strain evidence="2">CGMCC 1.6474</strain>
    </source>
</reference>
<protein>
    <submittedName>
        <fullName evidence="1">Uncharacterized protein</fullName>
    </submittedName>
</protein>
<accession>A0A1I3Y2J6</accession>
<organism evidence="1 2">
    <name type="scientific">Methylorubrum salsuginis</name>
    <dbReference type="NCBI Taxonomy" id="414703"/>
    <lineage>
        <taxon>Bacteria</taxon>
        <taxon>Pseudomonadati</taxon>
        <taxon>Pseudomonadota</taxon>
        <taxon>Alphaproteobacteria</taxon>
        <taxon>Hyphomicrobiales</taxon>
        <taxon>Methylobacteriaceae</taxon>
        <taxon>Methylorubrum</taxon>
    </lineage>
</organism>
<evidence type="ECO:0000313" key="2">
    <source>
        <dbReference type="Proteomes" id="UP000198804"/>
    </source>
</evidence>
<dbReference type="Proteomes" id="UP000198804">
    <property type="component" value="Unassembled WGS sequence"/>
</dbReference>
<keyword evidence="2" id="KW-1185">Reference proteome</keyword>